<dbReference type="GO" id="GO:0016301">
    <property type="term" value="F:kinase activity"/>
    <property type="evidence" value="ECO:0007669"/>
    <property type="project" value="UniProtKB-KW"/>
</dbReference>
<gene>
    <name evidence="7" type="ORF">PSAL_002270</name>
</gene>
<dbReference type="AlphaFoldDB" id="A0A418SCV1"/>
<dbReference type="SUPFAM" id="SSF63999">
    <property type="entry name" value="Thiamin pyrophosphokinase, catalytic domain"/>
    <property type="match status" value="1"/>
</dbReference>
<evidence type="ECO:0000256" key="4">
    <source>
        <dbReference type="ARBA" id="ARBA00022840"/>
    </source>
</evidence>
<evidence type="ECO:0000256" key="2">
    <source>
        <dbReference type="ARBA" id="ARBA00022741"/>
    </source>
</evidence>
<dbReference type="InterPro" id="IPR006282">
    <property type="entry name" value="Thi_PPkinase"/>
</dbReference>
<accession>A0A418SCV1</accession>
<dbReference type="InterPro" id="IPR007371">
    <property type="entry name" value="TPK_catalytic"/>
</dbReference>
<dbReference type="EC" id="2.7.6.2" evidence="5"/>
<dbReference type="InterPro" id="IPR053149">
    <property type="entry name" value="TPK"/>
</dbReference>
<feature type="domain" description="Thiamin pyrophosphokinase catalytic" evidence="6">
    <location>
        <begin position="55"/>
        <end position="146"/>
    </location>
</feature>
<evidence type="ECO:0000256" key="3">
    <source>
        <dbReference type="ARBA" id="ARBA00022777"/>
    </source>
</evidence>
<dbReference type="Proteomes" id="UP000283786">
    <property type="component" value="Chromosome"/>
</dbReference>
<reference evidence="7 8" key="1">
    <citation type="submission" date="2020-08" db="EMBL/GenBank/DDBJ databases">
        <title>Genome sequence of Rhodobacteraceae bacterium Lw-13e.</title>
        <authorList>
            <person name="Poehlein A."/>
            <person name="Wolter L."/>
            <person name="Daniel R."/>
            <person name="Brinkhoff T."/>
        </authorList>
    </citation>
    <scope>NUCLEOTIDE SEQUENCE [LARGE SCALE GENOMIC DNA]</scope>
    <source>
        <strain evidence="7 8">Lw-13e</strain>
    </source>
</reference>
<protein>
    <recommendedName>
        <fullName evidence="5">Thiamine diphosphokinase</fullName>
        <ecNumber evidence="5">2.7.6.2</ecNumber>
    </recommendedName>
</protein>
<keyword evidence="2" id="KW-0547">Nucleotide-binding</keyword>
<dbReference type="CDD" id="cd07995">
    <property type="entry name" value="TPK"/>
    <property type="match status" value="1"/>
</dbReference>
<dbReference type="KEGG" id="palw:PSAL_002270"/>
<dbReference type="NCBIfam" id="TIGR01378">
    <property type="entry name" value="thi_PPkinase"/>
    <property type="match status" value="1"/>
</dbReference>
<dbReference type="Pfam" id="PF04263">
    <property type="entry name" value="TPK_catalytic"/>
    <property type="match status" value="1"/>
</dbReference>
<dbReference type="GO" id="GO:0030975">
    <property type="term" value="F:thiamine binding"/>
    <property type="evidence" value="ECO:0007669"/>
    <property type="project" value="InterPro"/>
</dbReference>
<dbReference type="SUPFAM" id="SSF63862">
    <property type="entry name" value="Thiamin pyrophosphokinase, substrate-binding domain"/>
    <property type="match status" value="1"/>
</dbReference>
<dbReference type="GO" id="GO:0004788">
    <property type="term" value="F:thiamine diphosphokinase activity"/>
    <property type="evidence" value="ECO:0007669"/>
    <property type="project" value="UniProtKB-UniRule"/>
</dbReference>
<dbReference type="GO" id="GO:0005524">
    <property type="term" value="F:ATP binding"/>
    <property type="evidence" value="ECO:0007669"/>
    <property type="project" value="UniProtKB-KW"/>
</dbReference>
<evidence type="ECO:0000313" key="8">
    <source>
        <dbReference type="Proteomes" id="UP000283786"/>
    </source>
</evidence>
<evidence type="ECO:0000313" key="7">
    <source>
        <dbReference type="EMBL" id="QPM89018.1"/>
    </source>
</evidence>
<organism evidence="7 8">
    <name type="scientific">Pseudooceanicola algae</name>
    <dbReference type="NCBI Taxonomy" id="1537215"/>
    <lineage>
        <taxon>Bacteria</taxon>
        <taxon>Pseudomonadati</taxon>
        <taxon>Pseudomonadota</taxon>
        <taxon>Alphaproteobacteria</taxon>
        <taxon>Rhodobacterales</taxon>
        <taxon>Paracoccaceae</taxon>
        <taxon>Pseudooceanicola</taxon>
    </lineage>
</organism>
<proteinExistence type="predicted"/>
<keyword evidence="1" id="KW-0808">Transferase</keyword>
<evidence type="ECO:0000256" key="1">
    <source>
        <dbReference type="ARBA" id="ARBA00022679"/>
    </source>
</evidence>
<keyword evidence="8" id="KW-1185">Reference proteome</keyword>
<dbReference type="GO" id="GO:0006772">
    <property type="term" value="P:thiamine metabolic process"/>
    <property type="evidence" value="ECO:0007669"/>
    <property type="project" value="UniProtKB-UniRule"/>
</dbReference>
<keyword evidence="3" id="KW-0418">Kinase</keyword>
<keyword evidence="4" id="KW-0067">ATP-binding</keyword>
<name>A0A418SCV1_9RHOB</name>
<evidence type="ECO:0000256" key="5">
    <source>
        <dbReference type="NCBIfam" id="TIGR01378"/>
    </source>
</evidence>
<dbReference type="PANTHER" id="PTHR41299:SF1">
    <property type="entry name" value="THIAMINE PYROPHOSPHOKINASE"/>
    <property type="match status" value="1"/>
</dbReference>
<dbReference type="InterPro" id="IPR036371">
    <property type="entry name" value="TPK_B1-bd_sf"/>
</dbReference>
<sequence>MVQSVPFCDDNVETSTDPGAFMTDQSAPLPVIRSTRPVALFGGGEIPGQLAETVLAMAGAVVGADGGGEWLLERGRLPDAVIGDMDSLRSERVQDIPPERFIRITEQESTDFEKCLTRIEAPLVLGIGFMGGRVDHMLAAFSVLLRHPDRPCLLVGSEDLVFHAPPDVTLTLPCDQPLSLFPLAPVRGQSSGLTWPIEGLDFAPGGRIGTSNKVVGRNEAGAAQAAEGSVAVSLAFDGPGMLVIMPVAAMADVATALLSRPARWPARAG</sequence>
<evidence type="ECO:0000259" key="6">
    <source>
        <dbReference type="Pfam" id="PF04263"/>
    </source>
</evidence>
<dbReference type="InterPro" id="IPR036759">
    <property type="entry name" value="TPK_catalytic_sf"/>
</dbReference>
<dbReference type="GO" id="GO:0009229">
    <property type="term" value="P:thiamine diphosphate biosynthetic process"/>
    <property type="evidence" value="ECO:0007669"/>
    <property type="project" value="InterPro"/>
</dbReference>
<dbReference type="EMBL" id="CP060436">
    <property type="protein sequence ID" value="QPM89018.1"/>
    <property type="molecule type" value="Genomic_DNA"/>
</dbReference>
<dbReference type="Gene3D" id="3.40.50.10240">
    <property type="entry name" value="Thiamin pyrophosphokinase, catalytic domain"/>
    <property type="match status" value="1"/>
</dbReference>
<dbReference type="PANTHER" id="PTHR41299">
    <property type="entry name" value="THIAMINE PYROPHOSPHOKINASE"/>
    <property type="match status" value="1"/>
</dbReference>